<dbReference type="InterPro" id="IPR050624">
    <property type="entry name" value="HTH-type_Tx_Regulator"/>
</dbReference>
<dbReference type="Gene3D" id="1.10.357.10">
    <property type="entry name" value="Tetracycline Repressor, domain 2"/>
    <property type="match status" value="1"/>
</dbReference>
<dbReference type="SUPFAM" id="SSF46689">
    <property type="entry name" value="Homeodomain-like"/>
    <property type="match status" value="1"/>
</dbReference>
<dbReference type="EMBL" id="JACHGF010000002">
    <property type="protein sequence ID" value="MBB5283664.1"/>
    <property type="molecule type" value="Genomic_DNA"/>
</dbReference>
<dbReference type="PANTHER" id="PTHR43479">
    <property type="entry name" value="ACREF/ENVCD OPERON REPRESSOR-RELATED"/>
    <property type="match status" value="1"/>
</dbReference>
<dbReference type="PRINTS" id="PR00455">
    <property type="entry name" value="HTHTETR"/>
</dbReference>
<protein>
    <submittedName>
        <fullName evidence="4">AcrR family transcriptional regulator</fullName>
    </submittedName>
</protein>
<dbReference type="InterPro" id="IPR036271">
    <property type="entry name" value="Tet_transcr_reg_TetR-rel_C_sf"/>
</dbReference>
<sequence>MRPRNENKELAVRQKALELIVKEGFDGLSMHKLAKAAGVSAATIYIYYQDREDLILQLCEEENQKMTEATLAGFDPDMHFDEGLKVQWLNRAKYCLENPLSMHFLEQIKYSPLHEKVRARMDPRFHEAMRRFVSNAIQRQELVPLPIEIYWSMAFAPMYQLVKFHMSKAGMPGRGDFVLDEAKLNQALALVLKALKP</sequence>
<feature type="DNA-binding region" description="H-T-H motif" evidence="2">
    <location>
        <begin position="29"/>
        <end position="48"/>
    </location>
</feature>
<proteinExistence type="predicted"/>
<evidence type="ECO:0000313" key="4">
    <source>
        <dbReference type="EMBL" id="MBB5283664.1"/>
    </source>
</evidence>
<dbReference type="Pfam" id="PF00440">
    <property type="entry name" value="TetR_N"/>
    <property type="match status" value="1"/>
</dbReference>
<dbReference type="InterPro" id="IPR009057">
    <property type="entry name" value="Homeodomain-like_sf"/>
</dbReference>
<comment type="caution">
    <text evidence="4">The sequence shown here is derived from an EMBL/GenBank/DDBJ whole genome shotgun (WGS) entry which is preliminary data.</text>
</comment>
<dbReference type="PROSITE" id="PS50977">
    <property type="entry name" value="HTH_TETR_2"/>
    <property type="match status" value="1"/>
</dbReference>
<evidence type="ECO:0000256" key="2">
    <source>
        <dbReference type="PROSITE-ProRule" id="PRU00335"/>
    </source>
</evidence>
<dbReference type="InterPro" id="IPR001647">
    <property type="entry name" value="HTH_TetR"/>
</dbReference>
<evidence type="ECO:0000256" key="1">
    <source>
        <dbReference type="ARBA" id="ARBA00023125"/>
    </source>
</evidence>
<dbReference type="RefSeq" id="WP_184173250.1">
    <property type="nucleotide sequence ID" value="NZ_JACHGF010000002.1"/>
</dbReference>
<gene>
    <name evidence="4" type="ORF">HNQ92_001790</name>
</gene>
<dbReference type="AlphaFoldDB" id="A0A840TJR2"/>
<accession>A0A840TJR2</accession>
<keyword evidence="1 2" id="KW-0238">DNA-binding</keyword>
<organism evidence="4 5">
    <name type="scientific">Rhabdobacter roseus</name>
    <dbReference type="NCBI Taxonomy" id="1655419"/>
    <lineage>
        <taxon>Bacteria</taxon>
        <taxon>Pseudomonadati</taxon>
        <taxon>Bacteroidota</taxon>
        <taxon>Cytophagia</taxon>
        <taxon>Cytophagales</taxon>
        <taxon>Cytophagaceae</taxon>
        <taxon>Rhabdobacter</taxon>
    </lineage>
</organism>
<dbReference type="GO" id="GO:0003677">
    <property type="term" value="F:DNA binding"/>
    <property type="evidence" value="ECO:0007669"/>
    <property type="project" value="UniProtKB-UniRule"/>
</dbReference>
<name>A0A840TJR2_9BACT</name>
<keyword evidence="5" id="KW-1185">Reference proteome</keyword>
<reference evidence="4 5" key="1">
    <citation type="submission" date="2020-08" db="EMBL/GenBank/DDBJ databases">
        <title>Genomic Encyclopedia of Type Strains, Phase IV (KMG-IV): sequencing the most valuable type-strain genomes for metagenomic binning, comparative biology and taxonomic classification.</title>
        <authorList>
            <person name="Goeker M."/>
        </authorList>
    </citation>
    <scope>NUCLEOTIDE SEQUENCE [LARGE SCALE GENOMIC DNA]</scope>
    <source>
        <strain evidence="4 5">DSM 105074</strain>
    </source>
</reference>
<evidence type="ECO:0000259" key="3">
    <source>
        <dbReference type="PROSITE" id="PS50977"/>
    </source>
</evidence>
<dbReference type="PANTHER" id="PTHR43479:SF11">
    <property type="entry name" value="ACREF_ENVCD OPERON REPRESSOR-RELATED"/>
    <property type="match status" value="1"/>
</dbReference>
<dbReference type="Proteomes" id="UP000557307">
    <property type="component" value="Unassembled WGS sequence"/>
</dbReference>
<dbReference type="SUPFAM" id="SSF48498">
    <property type="entry name" value="Tetracyclin repressor-like, C-terminal domain"/>
    <property type="match status" value="1"/>
</dbReference>
<evidence type="ECO:0000313" key="5">
    <source>
        <dbReference type="Proteomes" id="UP000557307"/>
    </source>
</evidence>
<feature type="domain" description="HTH tetR-type" evidence="3">
    <location>
        <begin position="6"/>
        <end position="66"/>
    </location>
</feature>